<dbReference type="AlphaFoldDB" id="A0AA45AMR2"/>
<dbReference type="GO" id="GO:0000026">
    <property type="term" value="F:alpha-1,2-mannosyltransferase activity"/>
    <property type="evidence" value="ECO:0007669"/>
    <property type="project" value="TreeGrafter"/>
</dbReference>
<dbReference type="InterPro" id="IPR002685">
    <property type="entry name" value="Glyco_trans_15"/>
</dbReference>
<proteinExistence type="inferred from homology"/>
<evidence type="ECO:0000256" key="2">
    <source>
        <dbReference type="ARBA" id="ARBA00022676"/>
    </source>
</evidence>
<keyword evidence="3" id="KW-0808">Transferase</keyword>
<organism evidence="5 6">
    <name type="scientific">Verticillium dahliae</name>
    <name type="common">Verticillium wilt</name>
    <dbReference type="NCBI Taxonomy" id="27337"/>
    <lineage>
        <taxon>Eukaryota</taxon>
        <taxon>Fungi</taxon>
        <taxon>Dikarya</taxon>
        <taxon>Ascomycota</taxon>
        <taxon>Pezizomycotina</taxon>
        <taxon>Sordariomycetes</taxon>
        <taxon>Hypocreomycetidae</taxon>
        <taxon>Glomerellales</taxon>
        <taxon>Plectosphaerellaceae</taxon>
        <taxon>Verticillium</taxon>
    </lineage>
</organism>
<dbReference type="GO" id="GO:0006487">
    <property type="term" value="P:protein N-linked glycosylation"/>
    <property type="evidence" value="ECO:0007669"/>
    <property type="project" value="TreeGrafter"/>
</dbReference>
<dbReference type="GO" id="GO:0005794">
    <property type="term" value="C:Golgi apparatus"/>
    <property type="evidence" value="ECO:0007669"/>
    <property type="project" value="TreeGrafter"/>
</dbReference>
<accession>A0AA45AMR2</accession>
<comment type="similarity">
    <text evidence="1">Belongs to the glycosyltransferase 15 family.</text>
</comment>
<evidence type="ECO:0000256" key="4">
    <source>
        <dbReference type="PIRSR" id="PIRSR018153-1"/>
    </source>
</evidence>
<sequence length="441" mass="50902">MLLRSFPEKWSPGPWPRTVAVFRTYSLHAQRLLRRLPLRFILLVFLLAITESYLHRRSFSVHRPSTPLDPPFATSCREPDLSAPRENAVFVMMARNSEREQAQHTIISLEQHFNRWFTYPIIFFNDEEWEQEFIDTIRGSTSANVSFEVIPPEVWGFPEGMDADAARAAIKEQEERKVFHGGEEGYHRMCRFYSGQLYNLAAMQPYRWYWRLDPDTDFFCALTYDPFAEMARTGKVYGYTIALRELLNTVPSLFARTSAYKEARGLPTLGLWRATVDAAVLPWPLRGLLGMFLDNRDRHGDVWSGCHYWSNFEIGDMNFFRGRRYQDYFQAMDEAGGFFFERWGDAPIHSLGVAMLLEPSQVHHFEDIGYRHGEFHQCPDNAPGGQLLSSETLNGMKGTVEREGGIGCRCDCGDKTVYNFQTMCMAQLKAPTTPGRSSWLP</sequence>
<dbReference type="Proteomes" id="UP000236305">
    <property type="component" value="Unassembled WGS sequence"/>
</dbReference>
<evidence type="ECO:0008006" key="7">
    <source>
        <dbReference type="Google" id="ProtNLM"/>
    </source>
</evidence>
<dbReference type="PANTHER" id="PTHR31121:SF2">
    <property type="entry name" value="MANNOSYLTRANSFERASE KTR5-RELATED"/>
    <property type="match status" value="1"/>
</dbReference>
<protein>
    <recommendedName>
        <fullName evidence="7">Glycolipid 2-alpha-mannosyltransferase</fullName>
    </recommendedName>
</protein>
<dbReference type="EMBL" id="MPSH01000014">
    <property type="protein sequence ID" value="PNH31986.1"/>
    <property type="molecule type" value="Genomic_DNA"/>
</dbReference>
<feature type="active site" description="Nucleophile" evidence="4">
    <location>
        <position position="313"/>
    </location>
</feature>
<name>A0AA45AMR2_VERDA</name>
<gene>
    <name evidence="5" type="ORF">BJF96_g4869</name>
</gene>
<dbReference type="PANTHER" id="PTHR31121">
    <property type="entry name" value="ALPHA-1,2 MANNOSYLTRANSFERASE KTR1"/>
    <property type="match status" value="1"/>
</dbReference>
<dbReference type="InterPro" id="IPR029044">
    <property type="entry name" value="Nucleotide-diphossugar_trans"/>
</dbReference>
<evidence type="ECO:0000313" key="6">
    <source>
        <dbReference type="Proteomes" id="UP000236305"/>
    </source>
</evidence>
<evidence type="ECO:0000256" key="3">
    <source>
        <dbReference type="ARBA" id="ARBA00022679"/>
    </source>
</evidence>
<keyword evidence="2" id="KW-0328">Glycosyltransferase</keyword>
<evidence type="ECO:0000313" key="5">
    <source>
        <dbReference type="EMBL" id="PNH31986.1"/>
    </source>
</evidence>
<reference evidence="5 6" key="1">
    <citation type="submission" date="2017-12" db="EMBL/GenBank/DDBJ databases">
        <title>Comparative genomics yields insights into virulence evolution of Verticillium dahliae.</title>
        <authorList>
            <person name="Fan R."/>
            <person name="Armitage A.D."/>
            <person name="Cascant-Lopez E."/>
            <person name="Sobczyk M."/>
            <person name="Cockerton H.M."/>
            <person name="Harrison R.J."/>
        </authorList>
    </citation>
    <scope>NUCLEOTIDE SEQUENCE [LARGE SCALE GENOMIC DNA]</scope>
    <source>
        <strain evidence="5 6">12008</strain>
    </source>
</reference>
<dbReference type="SUPFAM" id="SSF53448">
    <property type="entry name" value="Nucleotide-diphospho-sugar transferases"/>
    <property type="match status" value="1"/>
</dbReference>
<dbReference type="GO" id="GO:0000032">
    <property type="term" value="P:cell wall mannoprotein biosynthetic process"/>
    <property type="evidence" value="ECO:0007669"/>
    <property type="project" value="TreeGrafter"/>
</dbReference>
<dbReference type="GO" id="GO:0016020">
    <property type="term" value="C:membrane"/>
    <property type="evidence" value="ECO:0007669"/>
    <property type="project" value="InterPro"/>
</dbReference>
<dbReference type="PIRSF" id="PIRSF018153">
    <property type="entry name" value="Glyco_trans_15"/>
    <property type="match status" value="1"/>
</dbReference>
<dbReference type="Gene3D" id="3.90.550.10">
    <property type="entry name" value="Spore Coat Polysaccharide Biosynthesis Protein SpsA, Chain A"/>
    <property type="match status" value="1"/>
</dbReference>
<evidence type="ECO:0000256" key="1">
    <source>
        <dbReference type="ARBA" id="ARBA00007677"/>
    </source>
</evidence>
<comment type="caution">
    <text evidence="5">The sequence shown here is derived from an EMBL/GenBank/DDBJ whole genome shotgun (WGS) entry which is preliminary data.</text>
</comment>
<dbReference type="Pfam" id="PF01793">
    <property type="entry name" value="Glyco_transf_15"/>
    <property type="match status" value="1"/>
</dbReference>